<sequence length="137" mass="14698">MLISKGTPLVLGLSILLLGLSGCAQTPTISQTDREAYLQQFIGQSSQYIDRNLDLKRLGYQQISEPELSSQQLSYVVERPVTVPLPIAQFPAAGTGTVPVPVTVSPASGYDVNLQCKITFLLKDNIATSVSLSGRTC</sequence>
<keyword evidence="4" id="KW-1185">Reference proteome</keyword>
<evidence type="ECO:0000313" key="2">
    <source>
        <dbReference type="EMBL" id="ENV00200.1"/>
    </source>
</evidence>
<proteinExistence type="predicted"/>
<dbReference type="AlphaFoldDB" id="N8WZ72"/>
<keyword evidence="1" id="KW-0732">Signal</keyword>
<dbReference type="eggNOG" id="ENOG5031RAZ">
    <property type="taxonomic scope" value="Bacteria"/>
</dbReference>
<evidence type="ECO:0000313" key="5">
    <source>
        <dbReference type="Proteomes" id="UP000596079"/>
    </source>
</evidence>
<dbReference type="HOGENOM" id="CLU_155681_0_0_6"/>
<name>N8WZ72_9GAMM</name>
<reference evidence="3 5" key="2">
    <citation type="submission" date="2020-08" db="EMBL/GenBank/DDBJ databases">
        <title>Emergence of ISAba1-mediated novel tet(X) in Acinetobacter variabilis from a chicken farm.</title>
        <authorList>
            <person name="Peng K."/>
            <person name="Li R."/>
        </authorList>
    </citation>
    <scope>NUCLEOTIDE SEQUENCE [LARGE SCALE GENOMIC DNA]</scope>
    <source>
        <strain evidence="3 5">XM9F202-2</strain>
    </source>
</reference>
<evidence type="ECO:0000313" key="3">
    <source>
        <dbReference type="EMBL" id="QQN88439.1"/>
    </source>
</evidence>
<accession>A0A7T7WJB7</accession>
<reference evidence="2 4" key="1">
    <citation type="submission" date="2013-02" db="EMBL/GenBank/DDBJ databases">
        <title>The Genome Sequence of Acinetobacter sp. NIPH 899.</title>
        <authorList>
            <consortium name="The Broad Institute Genome Sequencing Platform"/>
            <consortium name="The Broad Institute Genome Sequencing Center for Infectious Disease"/>
            <person name="Cerqueira G."/>
            <person name="Feldgarden M."/>
            <person name="Courvalin P."/>
            <person name="Perichon B."/>
            <person name="Grillot-Courvalin C."/>
            <person name="Clermont D."/>
            <person name="Rocha E."/>
            <person name="Yoon E.-J."/>
            <person name="Nemec A."/>
            <person name="Walker B."/>
            <person name="Young S.K."/>
            <person name="Zeng Q."/>
            <person name="Gargeya S."/>
            <person name="Fitzgerald M."/>
            <person name="Haas B."/>
            <person name="Abouelleil A."/>
            <person name="Alvarado L."/>
            <person name="Arachchi H.M."/>
            <person name="Berlin A.M."/>
            <person name="Chapman S.B."/>
            <person name="Dewar J."/>
            <person name="Goldberg J."/>
            <person name="Griggs A."/>
            <person name="Gujja S."/>
            <person name="Hansen M."/>
            <person name="Howarth C."/>
            <person name="Imamovic A."/>
            <person name="Larimer J."/>
            <person name="McCowan C."/>
            <person name="Murphy C."/>
            <person name="Neiman D."/>
            <person name="Pearson M."/>
            <person name="Priest M."/>
            <person name="Roberts A."/>
            <person name="Saif S."/>
            <person name="Shea T."/>
            <person name="Sisk P."/>
            <person name="Sykes S."/>
            <person name="Wortman J."/>
            <person name="Nusbaum C."/>
            <person name="Birren B."/>
        </authorList>
    </citation>
    <scope>NUCLEOTIDE SEQUENCE [LARGE SCALE GENOMIC DNA]</scope>
    <source>
        <strain evidence="2 4">NIPH 899</strain>
    </source>
</reference>
<dbReference type="RefSeq" id="WP_004781855.1">
    <property type="nucleotide sequence ID" value="NZ_CP060811.1"/>
</dbReference>
<dbReference type="Proteomes" id="UP000596079">
    <property type="component" value="Chromosome"/>
</dbReference>
<protein>
    <submittedName>
        <fullName evidence="2">Uncharacterized protein</fullName>
    </submittedName>
</protein>
<accession>N8WZ72</accession>
<evidence type="ECO:0000256" key="1">
    <source>
        <dbReference type="SAM" id="SignalP"/>
    </source>
</evidence>
<dbReference type="Proteomes" id="UP000013070">
    <property type="component" value="Unassembled WGS sequence"/>
</dbReference>
<gene>
    <name evidence="2" type="ORF">F969_01112</name>
    <name evidence="3" type="ORF">IAQ69_01755</name>
</gene>
<organism evidence="2 4">
    <name type="scientific">Acinetobacter variabilis</name>
    <dbReference type="NCBI Taxonomy" id="70346"/>
    <lineage>
        <taxon>Bacteria</taxon>
        <taxon>Pseudomonadati</taxon>
        <taxon>Pseudomonadota</taxon>
        <taxon>Gammaproteobacteria</taxon>
        <taxon>Moraxellales</taxon>
        <taxon>Moraxellaceae</taxon>
        <taxon>Acinetobacter</taxon>
    </lineage>
</organism>
<feature type="chain" id="PRO_5044736899" evidence="1">
    <location>
        <begin position="25"/>
        <end position="137"/>
    </location>
</feature>
<dbReference type="EMBL" id="APPE01000041">
    <property type="protein sequence ID" value="ENV00200.1"/>
    <property type="molecule type" value="Genomic_DNA"/>
</dbReference>
<dbReference type="PROSITE" id="PS51257">
    <property type="entry name" value="PROKAR_LIPOPROTEIN"/>
    <property type="match status" value="1"/>
</dbReference>
<feature type="signal peptide" evidence="1">
    <location>
        <begin position="1"/>
        <end position="24"/>
    </location>
</feature>
<dbReference type="PATRIC" id="fig|1217710.3.peg.1054"/>
<dbReference type="EMBL" id="CP060811">
    <property type="protein sequence ID" value="QQN88439.1"/>
    <property type="molecule type" value="Genomic_DNA"/>
</dbReference>
<evidence type="ECO:0000313" key="4">
    <source>
        <dbReference type="Proteomes" id="UP000013070"/>
    </source>
</evidence>